<evidence type="ECO:0000313" key="3">
    <source>
        <dbReference type="Proteomes" id="UP001175353"/>
    </source>
</evidence>
<sequence length="252" mass="28352">MDDSPLRRLSAELRNRIYELALHVPGRSGIKVRLGKRGAQVKNAPLALTKVCREIRADTVKMFYAVNSFTVYTKMFDEMEEEEGTDGPMDAAGAAEMPIDRTWSWFAQFGEKNARMAKRVIINLGTLDANEGNAGGWLTIAWGATTYLTSPSEDNPLFPTAGPAPAFSTITITFNIDPQPCHSGPKVPKPYVSYRFRRGSGEAATRRDLQRSLDLIMERVEMDEELTDEVCHWYDTVFVDWHKIIVRMVTEG</sequence>
<evidence type="ECO:0000313" key="1">
    <source>
        <dbReference type="EMBL" id="KAK0326151.1"/>
    </source>
</evidence>
<evidence type="ECO:0000313" key="2">
    <source>
        <dbReference type="EMBL" id="KAK0989166.1"/>
    </source>
</evidence>
<reference evidence="2" key="2">
    <citation type="submission" date="2023-06" db="EMBL/GenBank/DDBJ databases">
        <title>Black Yeasts Isolated from many extreme environments.</title>
        <authorList>
            <person name="Coleine C."/>
            <person name="Stajich J.E."/>
            <person name="Selbmann L."/>
        </authorList>
    </citation>
    <scope>NUCLEOTIDE SEQUENCE</scope>
    <source>
        <strain evidence="2">CCFEE 5200</strain>
    </source>
</reference>
<dbReference type="EMBL" id="JASUXU010000005">
    <property type="protein sequence ID" value="KAK0326151.1"/>
    <property type="molecule type" value="Genomic_DNA"/>
</dbReference>
<comment type="caution">
    <text evidence="2">The sequence shown here is derived from an EMBL/GenBank/DDBJ whole genome shotgun (WGS) entry which is preliminary data.</text>
</comment>
<accession>A0AAN6KLI4</accession>
<dbReference type="EMBL" id="JAUJLE010000076">
    <property type="protein sequence ID" value="KAK0989166.1"/>
    <property type="molecule type" value="Genomic_DNA"/>
</dbReference>
<dbReference type="Proteomes" id="UP001175353">
    <property type="component" value="Unassembled WGS sequence"/>
</dbReference>
<proteinExistence type="predicted"/>
<dbReference type="AlphaFoldDB" id="A0AAN6KLI4"/>
<dbReference type="PANTHER" id="PTHR42085:SF1">
    <property type="entry name" value="F-BOX DOMAIN-CONTAINING PROTEIN"/>
    <property type="match status" value="1"/>
</dbReference>
<dbReference type="Proteomes" id="UP001168146">
    <property type="component" value="Unassembled WGS sequence"/>
</dbReference>
<organism evidence="2 3">
    <name type="scientific">Friedmanniomyces endolithicus</name>
    <dbReference type="NCBI Taxonomy" id="329885"/>
    <lineage>
        <taxon>Eukaryota</taxon>
        <taxon>Fungi</taxon>
        <taxon>Dikarya</taxon>
        <taxon>Ascomycota</taxon>
        <taxon>Pezizomycotina</taxon>
        <taxon>Dothideomycetes</taxon>
        <taxon>Dothideomycetidae</taxon>
        <taxon>Mycosphaerellales</taxon>
        <taxon>Teratosphaeriaceae</taxon>
        <taxon>Friedmanniomyces</taxon>
    </lineage>
</organism>
<dbReference type="PANTHER" id="PTHR42085">
    <property type="entry name" value="F-BOX DOMAIN-CONTAINING PROTEIN"/>
    <property type="match status" value="1"/>
</dbReference>
<protein>
    <submittedName>
        <fullName evidence="2">Uncharacterized protein</fullName>
    </submittedName>
</protein>
<gene>
    <name evidence="1" type="ORF">LTR82_002896</name>
    <name evidence="2" type="ORF">LTR91_009319</name>
</gene>
<reference evidence="1" key="1">
    <citation type="submission" date="2021-12" db="EMBL/GenBank/DDBJ databases">
        <title>Black yeast isolated from Biological Soil Crust.</title>
        <authorList>
            <person name="Kurbessoian T."/>
        </authorList>
    </citation>
    <scope>NUCLEOTIDE SEQUENCE</scope>
    <source>
        <strain evidence="1">CCFEE 5208</strain>
    </source>
</reference>
<keyword evidence="3" id="KW-1185">Reference proteome</keyword>
<dbReference type="InterPro" id="IPR038883">
    <property type="entry name" value="AN11006-like"/>
</dbReference>
<name>A0AAN6KLI4_9PEZI</name>